<sequence length="557" mass="60369">MKPLFRLQLSGEEVQVTDVNIMLELSAAGRGFVTVKTDADYAGKLVRLDAGYPELLLRYFTGYVEQAQPSANGFQRLLVRELTGVFEKPWPCSFQHPTLRTITDYLQKESGLTFEVPASGYADKPIPHFTHNGTGYQLLANLGNVFSIPDYIWQQLPDGTVFVGSWPDSLFAEKPVEIPNEFATGQAGGNSMTIPMVQSLRPGVKANGQRLTKVNLNNEDMTLTWEVSSAVTRSAARKNPVQNQIDSAYPELSAGLHLPKTARIVSHTEPVAAGDMSDPYRPRYAVDVQLLDADGKESGAPVYSAVPLPLPMAGSESGMFQFPPVGTVVEIAFEGGRQDKPFIRQTLSQGNTLPDIKPGEQLQQQRQEVSQRITQDGSWQRQTDQTISESSMHRQVSADSEKRQLVTRDTTIQATDKTVVLGTATLLAGAVQQIADGDYSIAAKGSLVGSVGKNMELAITENATIGIGQKLIEKIGQIRQSLAGQKQEIIAPVVWIGSQQINVAQLMLDTLDVVKELAELTAAHTHANTGTPDNAAAINGTATKSDGLKQKYSPVIG</sequence>
<evidence type="ECO:0000313" key="2">
    <source>
        <dbReference type="EMBL" id="RUT64320.1"/>
    </source>
</evidence>
<geneLocation type="plasmid" evidence="2">
    <name>unnamed1</name>
</geneLocation>
<proteinExistence type="predicted"/>
<evidence type="ECO:0000313" key="3">
    <source>
        <dbReference type="Proteomes" id="UP000286908"/>
    </source>
</evidence>
<dbReference type="EMBL" id="NRQY01000002">
    <property type="protein sequence ID" value="RUT64320.1"/>
    <property type="molecule type" value="Genomic_DNA"/>
</dbReference>
<name>A0A433ZQC0_MORMO</name>
<evidence type="ECO:0008006" key="4">
    <source>
        <dbReference type="Google" id="ProtNLM"/>
    </source>
</evidence>
<dbReference type="Proteomes" id="UP000286908">
    <property type="component" value="Unassembled WGS sequence"/>
</dbReference>
<gene>
    <name evidence="2" type="ORF">CKG00_14020</name>
</gene>
<dbReference type="SUPFAM" id="SSF69349">
    <property type="entry name" value="Phage fibre proteins"/>
    <property type="match status" value="1"/>
</dbReference>
<dbReference type="SUPFAM" id="SSF69255">
    <property type="entry name" value="gp5 N-terminal domain-like"/>
    <property type="match status" value="1"/>
</dbReference>
<feature type="region of interest" description="Disordered" evidence="1">
    <location>
        <begin position="372"/>
        <end position="402"/>
    </location>
</feature>
<reference evidence="2 3" key="1">
    <citation type="submission" date="2017-08" db="EMBL/GenBank/DDBJ databases">
        <title>Draft genome sequence of pheromone producing symbiont Morganella morganii, of the female New Zealand grass grub Costelytra giveni.</title>
        <authorList>
            <person name="Laugraud A."/>
            <person name="Young S.D."/>
            <person name="Hurst M.H."/>
        </authorList>
    </citation>
    <scope>NUCLEOTIDE SEQUENCE [LARGE SCALE GENOMIC DNA]</scope>
    <source>
        <strain evidence="2 3">MMsCG</strain>
        <plasmid evidence="2">unnamed1</plasmid>
    </source>
</reference>
<protein>
    <recommendedName>
        <fullName evidence="4">Protein phage</fullName>
    </recommendedName>
</protein>
<feature type="compositionally biased region" description="Polar residues" evidence="1">
    <location>
        <begin position="376"/>
        <end position="398"/>
    </location>
</feature>
<comment type="caution">
    <text evidence="2">The sequence shown here is derived from an EMBL/GenBank/DDBJ whole genome shotgun (WGS) entry which is preliminary data.</text>
</comment>
<evidence type="ECO:0000256" key="1">
    <source>
        <dbReference type="SAM" id="MobiDB-lite"/>
    </source>
</evidence>
<keyword evidence="2" id="KW-0614">Plasmid</keyword>
<dbReference type="AlphaFoldDB" id="A0A433ZQC0"/>
<accession>A0A433ZQC0</accession>
<dbReference type="OrthoDB" id="5812814at2"/>
<organism evidence="2 3">
    <name type="scientific">Morganella morganii</name>
    <name type="common">Proteus morganii</name>
    <dbReference type="NCBI Taxonomy" id="582"/>
    <lineage>
        <taxon>Bacteria</taxon>
        <taxon>Pseudomonadati</taxon>
        <taxon>Pseudomonadota</taxon>
        <taxon>Gammaproteobacteria</taxon>
        <taxon>Enterobacterales</taxon>
        <taxon>Morganellaceae</taxon>
        <taxon>Morganella</taxon>
    </lineage>
</organism>